<dbReference type="GO" id="GO:0005886">
    <property type="term" value="C:plasma membrane"/>
    <property type="evidence" value="ECO:0007669"/>
    <property type="project" value="UniProtKB-SubCell"/>
</dbReference>
<dbReference type="GO" id="GO:0019646">
    <property type="term" value="P:aerobic electron transport chain"/>
    <property type="evidence" value="ECO:0007669"/>
    <property type="project" value="InterPro"/>
</dbReference>
<feature type="transmembrane region" description="Helical" evidence="7">
    <location>
        <begin position="140"/>
        <end position="162"/>
    </location>
</feature>
<keyword evidence="4 7" id="KW-1133">Transmembrane helix</keyword>
<comment type="similarity">
    <text evidence="2 6">Belongs to the cytochrome c oxidase subunit 3 family.</text>
</comment>
<accession>I0IIL9</accession>
<protein>
    <submittedName>
        <fullName evidence="9">Cytochrome c oxidase subunit III family protein</fullName>
    </submittedName>
</protein>
<evidence type="ECO:0000313" key="10">
    <source>
        <dbReference type="Proteomes" id="UP000007881"/>
    </source>
</evidence>
<dbReference type="InterPro" id="IPR013833">
    <property type="entry name" value="Cyt_c_oxidase_su3_a-hlx"/>
</dbReference>
<comment type="subcellular location">
    <subcellularLocation>
        <location evidence="6">Cell membrane</location>
        <topology evidence="6">Multi-pass membrane protein</topology>
    </subcellularLocation>
    <subcellularLocation>
        <location evidence="1">Membrane</location>
        <topology evidence="1">Multi-pass membrane protein</topology>
    </subcellularLocation>
</comment>
<dbReference type="InterPro" id="IPR035973">
    <property type="entry name" value="Cyt_c_oxidase_su3-like_sf"/>
</dbReference>
<dbReference type="Proteomes" id="UP000007881">
    <property type="component" value="Chromosome"/>
</dbReference>
<evidence type="ECO:0000256" key="1">
    <source>
        <dbReference type="ARBA" id="ARBA00004141"/>
    </source>
</evidence>
<dbReference type="InterPro" id="IPR000298">
    <property type="entry name" value="Cyt_c_oxidase-like_su3"/>
</dbReference>
<evidence type="ECO:0000256" key="3">
    <source>
        <dbReference type="ARBA" id="ARBA00022692"/>
    </source>
</evidence>
<evidence type="ECO:0000256" key="7">
    <source>
        <dbReference type="SAM" id="Phobius"/>
    </source>
</evidence>
<feature type="transmembrane region" description="Helical" evidence="7">
    <location>
        <begin position="102"/>
        <end position="120"/>
    </location>
</feature>
<evidence type="ECO:0000256" key="2">
    <source>
        <dbReference type="ARBA" id="ARBA00010581"/>
    </source>
</evidence>
<dbReference type="CDD" id="cd00386">
    <property type="entry name" value="Heme_Cu_Oxidase_III_like"/>
    <property type="match status" value="1"/>
</dbReference>
<keyword evidence="3 6" id="KW-0812">Transmembrane</keyword>
<name>I0IIL9_PHYMF</name>
<evidence type="ECO:0000256" key="4">
    <source>
        <dbReference type="ARBA" id="ARBA00022989"/>
    </source>
</evidence>
<dbReference type="Gene3D" id="1.20.120.80">
    <property type="entry name" value="Cytochrome c oxidase, subunit III, four-helix bundle"/>
    <property type="match status" value="1"/>
</dbReference>
<evidence type="ECO:0000256" key="6">
    <source>
        <dbReference type="RuleBase" id="RU003376"/>
    </source>
</evidence>
<feature type="transmembrane region" description="Helical" evidence="7">
    <location>
        <begin position="219"/>
        <end position="238"/>
    </location>
</feature>
<gene>
    <name evidence="9" type="ordered locus">PSMK_29480</name>
</gene>
<dbReference type="KEGG" id="phm:PSMK_29480"/>
<dbReference type="EMBL" id="AP012338">
    <property type="protein sequence ID" value="BAM05107.1"/>
    <property type="molecule type" value="Genomic_DNA"/>
</dbReference>
<dbReference type="PANTHER" id="PTHR11403:SF10">
    <property type="entry name" value="CYTOCHROME C OXIDASE"/>
    <property type="match status" value="1"/>
</dbReference>
<keyword evidence="5 7" id="KW-0472">Membrane</keyword>
<dbReference type="PANTHER" id="PTHR11403">
    <property type="entry name" value="CYTOCHROME C OXIDASE SUBUNIT III"/>
    <property type="match status" value="1"/>
</dbReference>
<sequence length="239" mass="26305">MESLDVSDVFRALPSPMEAAAETANRRPTPPPHVVPRGTSELGMYLFLASLGLLFAASMLGYGIFRIMATMERQTTVSAAGSVLNAAGDSVRPPLPLQSLSLPWPLWFSSGVILLSGWTLHRAVQKVRVEKLAEFRQMLVATLLLSMLFLIVQTPALIALVMERQADHATALSGFLFFLILLHALHVVGGVVPLFKVTLSAYAGRYDHEHYGPVKMLAMYWHFLDLVWIVMFGVFLALG</sequence>
<proteinExistence type="inferred from homology"/>
<dbReference type="HOGENOM" id="CLU_044071_4_2_0"/>
<dbReference type="SUPFAM" id="SSF81452">
    <property type="entry name" value="Cytochrome c oxidase subunit III-like"/>
    <property type="match status" value="1"/>
</dbReference>
<organism evidence="9 10">
    <name type="scientific">Phycisphaera mikurensis (strain NBRC 102666 / KCTC 22515 / FYK2301M01)</name>
    <dbReference type="NCBI Taxonomy" id="1142394"/>
    <lineage>
        <taxon>Bacteria</taxon>
        <taxon>Pseudomonadati</taxon>
        <taxon>Planctomycetota</taxon>
        <taxon>Phycisphaerae</taxon>
        <taxon>Phycisphaerales</taxon>
        <taxon>Phycisphaeraceae</taxon>
        <taxon>Phycisphaera</taxon>
    </lineage>
</organism>
<feature type="transmembrane region" description="Helical" evidence="7">
    <location>
        <begin position="42"/>
        <end position="65"/>
    </location>
</feature>
<reference evidence="9 10" key="1">
    <citation type="submission" date="2012-02" db="EMBL/GenBank/DDBJ databases">
        <title>Complete genome sequence of Phycisphaera mikurensis NBRC 102666.</title>
        <authorList>
            <person name="Ankai A."/>
            <person name="Hosoyama A."/>
            <person name="Terui Y."/>
            <person name="Sekine M."/>
            <person name="Fukai R."/>
            <person name="Kato Y."/>
            <person name="Nakamura S."/>
            <person name="Yamada-Narita S."/>
            <person name="Kawakoshi A."/>
            <person name="Fukunaga Y."/>
            <person name="Yamazaki S."/>
            <person name="Fujita N."/>
        </authorList>
    </citation>
    <scope>NUCLEOTIDE SEQUENCE [LARGE SCALE GENOMIC DNA]</scope>
    <source>
        <strain evidence="10">NBRC 102666 / KCTC 22515 / FYK2301M01</strain>
    </source>
</reference>
<dbReference type="eggNOG" id="COG1845">
    <property type="taxonomic scope" value="Bacteria"/>
</dbReference>
<evidence type="ECO:0000256" key="5">
    <source>
        <dbReference type="ARBA" id="ARBA00023136"/>
    </source>
</evidence>
<evidence type="ECO:0000313" key="9">
    <source>
        <dbReference type="EMBL" id="BAM05107.1"/>
    </source>
</evidence>
<evidence type="ECO:0000259" key="8">
    <source>
        <dbReference type="PROSITE" id="PS50253"/>
    </source>
</evidence>
<dbReference type="STRING" id="1142394.PSMK_29480"/>
<dbReference type="InterPro" id="IPR024791">
    <property type="entry name" value="Cyt_c/ubiquinol_Oxase_su3"/>
</dbReference>
<dbReference type="GO" id="GO:0004129">
    <property type="term" value="F:cytochrome-c oxidase activity"/>
    <property type="evidence" value="ECO:0007669"/>
    <property type="project" value="InterPro"/>
</dbReference>
<feature type="domain" description="Heme-copper oxidase subunit III family profile" evidence="8">
    <location>
        <begin position="42"/>
        <end position="239"/>
    </location>
</feature>
<feature type="transmembrane region" description="Helical" evidence="7">
    <location>
        <begin position="174"/>
        <end position="199"/>
    </location>
</feature>
<keyword evidence="10" id="KW-1185">Reference proteome</keyword>
<dbReference type="AlphaFoldDB" id="I0IIL9"/>
<dbReference type="Pfam" id="PF00510">
    <property type="entry name" value="COX3"/>
    <property type="match status" value="1"/>
</dbReference>
<dbReference type="PROSITE" id="PS50253">
    <property type="entry name" value="COX3"/>
    <property type="match status" value="1"/>
</dbReference>